<keyword evidence="4" id="KW-0902">Two-component regulatory system</keyword>
<dbReference type="SMART" id="SM00342">
    <property type="entry name" value="HTH_ARAC"/>
    <property type="match status" value="1"/>
</dbReference>
<dbReference type="GO" id="GO:0005737">
    <property type="term" value="C:cytoplasm"/>
    <property type="evidence" value="ECO:0007669"/>
    <property type="project" value="UniProtKB-SubCell"/>
</dbReference>
<dbReference type="RefSeq" id="WP_148927766.1">
    <property type="nucleotide sequence ID" value="NZ_VNHS01000001.1"/>
</dbReference>
<proteinExistence type="predicted"/>
<evidence type="ECO:0000256" key="7">
    <source>
        <dbReference type="ARBA" id="ARBA00023163"/>
    </source>
</evidence>
<feature type="domain" description="Response regulatory" evidence="10">
    <location>
        <begin position="2"/>
        <end position="122"/>
    </location>
</feature>
<dbReference type="Gene3D" id="1.10.10.60">
    <property type="entry name" value="Homeodomain-like"/>
    <property type="match status" value="2"/>
</dbReference>
<dbReference type="PROSITE" id="PS01124">
    <property type="entry name" value="HTH_ARAC_FAMILY_2"/>
    <property type="match status" value="1"/>
</dbReference>
<evidence type="ECO:0000259" key="9">
    <source>
        <dbReference type="PROSITE" id="PS01124"/>
    </source>
</evidence>
<dbReference type="GO" id="GO:0000160">
    <property type="term" value="P:phosphorelay signal transduction system"/>
    <property type="evidence" value="ECO:0007669"/>
    <property type="project" value="UniProtKB-KW"/>
</dbReference>
<evidence type="ECO:0000259" key="10">
    <source>
        <dbReference type="PROSITE" id="PS50110"/>
    </source>
</evidence>
<gene>
    <name evidence="11" type="ORF">BCM02_101859</name>
</gene>
<keyword evidence="2" id="KW-0963">Cytoplasm</keyword>
<dbReference type="SMART" id="SM00448">
    <property type="entry name" value="REC"/>
    <property type="match status" value="1"/>
</dbReference>
<dbReference type="SUPFAM" id="SSF52172">
    <property type="entry name" value="CheY-like"/>
    <property type="match status" value="1"/>
</dbReference>
<dbReference type="PRINTS" id="PR00032">
    <property type="entry name" value="HTHARAC"/>
</dbReference>
<evidence type="ECO:0000256" key="3">
    <source>
        <dbReference type="ARBA" id="ARBA00022553"/>
    </source>
</evidence>
<comment type="caution">
    <text evidence="11">The sequence shown here is derived from an EMBL/GenBank/DDBJ whole genome shotgun (WGS) entry which is preliminary data.</text>
</comment>
<dbReference type="Pfam" id="PF12833">
    <property type="entry name" value="HTH_18"/>
    <property type="match status" value="1"/>
</dbReference>
<keyword evidence="12" id="KW-1185">Reference proteome</keyword>
<dbReference type="PANTHER" id="PTHR42713">
    <property type="entry name" value="HISTIDINE KINASE-RELATED"/>
    <property type="match status" value="1"/>
</dbReference>
<dbReference type="Proteomes" id="UP000323257">
    <property type="component" value="Unassembled WGS sequence"/>
</dbReference>
<dbReference type="OrthoDB" id="159632at2"/>
<name>A0A5S5CMZ3_9BACL</name>
<evidence type="ECO:0000256" key="6">
    <source>
        <dbReference type="ARBA" id="ARBA00023125"/>
    </source>
</evidence>
<evidence type="ECO:0000313" key="12">
    <source>
        <dbReference type="Proteomes" id="UP000323257"/>
    </source>
</evidence>
<reference evidence="11 12" key="1">
    <citation type="submission" date="2019-07" db="EMBL/GenBank/DDBJ databases">
        <title>Genomic Encyclopedia of Type Strains, Phase III (KMG-III): the genomes of soil and plant-associated and newly described type strains.</title>
        <authorList>
            <person name="Whitman W."/>
        </authorList>
    </citation>
    <scope>NUCLEOTIDE SEQUENCE [LARGE SCALE GENOMIC DNA]</scope>
    <source>
        <strain evidence="11 12">BL24</strain>
    </source>
</reference>
<feature type="modified residue" description="4-aspartylphosphate" evidence="8">
    <location>
        <position position="57"/>
    </location>
</feature>
<dbReference type="SUPFAM" id="SSF46689">
    <property type="entry name" value="Homeodomain-like"/>
    <property type="match status" value="2"/>
</dbReference>
<dbReference type="InterPro" id="IPR009057">
    <property type="entry name" value="Homeodomain-like_sf"/>
</dbReference>
<dbReference type="EMBL" id="VNHS01000001">
    <property type="protein sequence ID" value="TYP79738.1"/>
    <property type="molecule type" value="Genomic_DNA"/>
</dbReference>
<dbReference type="InterPro" id="IPR011006">
    <property type="entry name" value="CheY-like_superfamily"/>
</dbReference>
<keyword evidence="3 8" id="KW-0597">Phosphoprotein</keyword>
<evidence type="ECO:0000256" key="8">
    <source>
        <dbReference type="PROSITE-ProRule" id="PRU00169"/>
    </source>
</evidence>
<organism evidence="11 12">
    <name type="scientific">Paenibacillus methanolicus</name>
    <dbReference type="NCBI Taxonomy" id="582686"/>
    <lineage>
        <taxon>Bacteria</taxon>
        <taxon>Bacillati</taxon>
        <taxon>Bacillota</taxon>
        <taxon>Bacilli</taxon>
        <taxon>Bacillales</taxon>
        <taxon>Paenibacillaceae</taxon>
        <taxon>Paenibacillus</taxon>
    </lineage>
</organism>
<dbReference type="CDD" id="cd17536">
    <property type="entry name" value="REC_YesN-like"/>
    <property type="match status" value="1"/>
</dbReference>
<dbReference type="Pfam" id="PF00072">
    <property type="entry name" value="Response_reg"/>
    <property type="match status" value="1"/>
</dbReference>
<keyword evidence="6" id="KW-0238">DNA-binding</keyword>
<comment type="subcellular location">
    <subcellularLocation>
        <location evidence="1">Cytoplasm</location>
    </subcellularLocation>
</comment>
<dbReference type="Gene3D" id="3.40.50.2300">
    <property type="match status" value="1"/>
</dbReference>
<dbReference type="PANTHER" id="PTHR42713:SF3">
    <property type="entry name" value="TRANSCRIPTIONAL REGULATORY PROTEIN HPTR"/>
    <property type="match status" value="1"/>
</dbReference>
<keyword evidence="7" id="KW-0804">Transcription</keyword>
<keyword evidence="5" id="KW-0805">Transcription regulation</keyword>
<dbReference type="PROSITE" id="PS50110">
    <property type="entry name" value="RESPONSE_REGULATORY"/>
    <property type="match status" value="1"/>
</dbReference>
<dbReference type="GO" id="GO:0043565">
    <property type="term" value="F:sequence-specific DNA binding"/>
    <property type="evidence" value="ECO:0007669"/>
    <property type="project" value="InterPro"/>
</dbReference>
<evidence type="ECO:0000256" key="5">
    <source>
        <dbReference type="ARBA" id="ARBA00023015"/>
    </source>
</evidence>
<evidence type="ECO:0000313" key="11">
    <source>
        <dbReference type="EMBL" id="TYP79738.1"/>
    </source>
</evidence>
<evidence type="ECO:0000256" key="1">
    <source>
        <dbReference type="ARBA" id="ARBA00004496"/>
    </source>
</evidence>
<evidence type="ECO:0000256" key="2">
    <source>
        <dbReference type="ARBA" id="ARBA00022490"/>
    </source>
</evidence>
<sequence length="252" mass="28561">MNIIIVDDEEFIRLGLAKIMSRMSLPINVVGSHANGRDALTHVLNLAPGALDLLITDIKMPMMDGLKLIEQVREARRDLPIAVLSGYGEFEYARLAMRHGVKDYLLKPVDTAQLHELLASVNQGTAAESGAPEAEDGLAEGEERDHYAVEELKRILHAEYNKNFELEQLAKAVGMSASYISRLFRSRTGLTLTDYVIGLRMEKAKQFLTDHPHLRNYEISQLVGYFDPVYFNKLFKRTFGMTPKEYKEKHHT</sequence>
<dbReference type="InterPro" id="IPR018060">
    <property type="entry name" value="HTH_AraC"/>
</dbReference>
<dbReference type="AlphaFoldDB" id="A0A5S5CMZ3"/>
<evidence type="ECO:0000256" key="4">
    <source>
        <dbReference type="ARBA" id="ARBA00023012"/>
    </source>
</evidence>
<dbReference type="GO" id="GO:0003700">
    <property type="term" value="F:DNA-binding transcription factor activity"/>
    <property type="evidence" value="ECO:0007669"/>
    <property type="project" value="InterPro"/>
</dbReference>
<dbReference type="CDD" id="cd00093">
    <property type="entry name" value="HTH_XRE"/>
    <property type="match status" value="1"/>
</dbReference>
<dbReference type="InterPro" id="IPR001387">
    <property type="entry name" value="Cro/C1-type_HTH"/>
</dbReference>
<dbReference type="InterPro" id="IPR001789">
    <property type="entry name" value="Sig_transdc_resp-reg_receiver"/>
</dbReference>
<protein>
    <submittedName>
        <fullName evidence="11">Helix-turn-helix protein</fullName>
    </submittedName>
</protein>
<feature type="domain" description="HTH araC/xylS-type" evidence="9">
    <location>
        <begin position="150"/>
        <end position="249"/>
    </location>
</feature>
<dbReference type="InterPro" id="IPR020449">
    <property type="entry name" value="Tscrpt_reg_AraC-type_HTH"/>
</dbReference>
<accession>A0A5S5CMZ3</accession>
<dbReference type="InterPro" id="IPR051552">
    <property type="entry name" value="HptR"/>
</dbReference>